<reference evidence="2" key="1">
    <citation type="submission" date="2022-01" db="EMBL/GenBank/DDBJ databases">
        <title>Gillisia lutea sp. nov., isolated from marine plastic residues from the Malvarosa beach (Valencia, Spain).</title>
        <authorList>
            <person name="Vidal-Verdu A."/>
            <person name="Molina-Menor E."/>
            <person name="Satari L."/>
            <person name="Pascual J."/>
            <person name="Pereto J."/>
            <person name="Porcar M."/>
        </authorList>
    </citation>
    <scope>NUCLEOTIDE SEQUENCE</scope>
    <source>
        <strain evidence="2">M10.2A</strain>
    </source>
</reference>
<dbReference type="EMBL" id="JAKGTH010000008">
    <property type="protein sequence ID" value="MCF4101784.1"/>
    <property type="molecule type" value="Genomic_DNA"/>
</dbReference>
<proteinExistence type="predicted"/>
<evidence type="ECO:0000313" key="2">
    <source>
        <dbReference type="EMBL" id="MCF4101784.1"/>
    </source>
</evidence>
<evidence type="ECO:0000259" key="1">
    <source>
        <dbReference type="Pfam" id="PF13648"/>
    </source>
</evidence>
<dbReference type="PROSITE" id="PS51257">
    <property type="entry name" value="PROKAR_LIPOPROTEIN"/>
    <property type="match status" value="1"/>
</dbReference>
<gene>
    <name evidence="2" type="ORF">L1I30_08915</name>
</gene>
<feature type="domain" description="Lipocalin-like" evidence="1">
    <location>
        <begin position="22"/>
        <end position="94"/>
    </location>
</feature>
<keyword evidence="3" id="KW-1185">Reference proteome</keyword>
<comment type="caution">
    <text evidence="2">The sequence shown here is derived from an EMBL/GenBank/DDBJ whole genome shotgun (WGS) entry which is preliminary data.</text>
</comment>
<dbReference type="Proteomes" id="UP001179363">
    <property type="component" value="Unassembled WGS sequence"/>
</dbReference>
<organism evidence="2 3">
    <name type="scientific">Gillisia lutea</name>
    <dbReference type="NCBI Taxonomy" id="2909668"/>
    <lineage>
        <taxon>Bacteria</taxon>
        <taxon>Pseudomonadati</taxon>
        <taxon>Bacteroidota</taxon>
        <taxon>Flavobacteriia</taxon>
        <taxon>Flavobacteriales</taxon>
        <taxon>Flavobacteriaceae</taxon>
        <taxon>Gillisia</taxon>
    </lineage>
</organism>
<protein>
    <submittedName>
        <fullName evidence="2">Lipocalin family protein</fullName>
    </submittedName>
</protein>
<accession>A0ABS9EHY4</accession>
<name>A0ABS9EHY4_9FLAO</name>
<dbReference type="Pfam" id="PF13648">
    <property type="entry name" value="Lipocalin_4"/>
    <property type="match status" value="1"/>
</dbReference>
<dbReference type="InterPro" id="IPR024311">
    <property type="entry name" value="Lipocalin-like"/>
</dbReference>
<evidence type="ECO:0000313" key="3">
    <source>
        <dbReference type="Proteomes" id="UP001179363"/>
    </source>
</evidence>
<dbReference type="RefSeq" id="WP_236133930.1">
    <property type="nucleotide sequence ID" value="NZ_JAKGTH010000008.1"/>
</dbReference>
<sequence>MKKSLCIAAIAAFIFTGCSQRIVGTWNVDKYEVNNQKGQNLTTTNAGKITFNKNGTGEKKIEYSIFSNDYSDARPFTWKLQDSNLTITGMKNDKKSDFDKTWIIVTDKGDRQVWKSTDGSNTVQVLQLTKD</sequence>